<dbReference type="Proteomes" id="UP000316425">
    <property type="component" value="Unassembled WGS sequence"/>
</dbReference>
<evidence type="ECO:0000313" key="5">
    <source>
        <dbReference type="Proteomes" id="UP000316425"/>
    </source>
</evidence>
<dbReference type="SUPFAM" id="SSF63817">
    <property type="entry name" value="Sortase"/>
    <property type="match status" value="1"/>
</dbReference>
<feature type="transmembrane region" description="Helical" evidence="3">
    <location>
        <begin position="254"/>
        <end position="273"/>
    </location>
</feature>
<keyword evidence="3" id="KW-1133">Transmembrane helix</keyword>
<keyword evidence="3" id="KW-0812">Transmembrane</keyword>
<gene>
    <name evidence="4" type="ORF">FPQ13_09750</name>
</gene>
<keyword evidence="1" id="KW-0378">Hydrolase</keyword>
<sequence length="282" mass="32424">MFRKFIVVAVFVVGLSIFFYPIISDWLNTQEHHSSITKHNEAWKNMSDEKKEQERQKAEEYNAALQNQPVSIEDPFAEEVSGEVEENQHYLNVLDIGEAMGSIEIPSIDVRIPIYHGVSEDVLSQGIGHMPNSSLPVGGKGNHAALTGHRGLPSSKLFRNLDEIKVKDRFQIHTLGETLTYEVDDIQIVLPTETSWLEFNPTEDLVTLITCEPYMINTHRLLVRGKRIPTEETKEAAALITPDGPMIEAEKPMYLLWIALLILLMSILTYWYIRRRKRWKRR</sequence>
<keyword evidence="5" id="KW-1185">Reference proteome</keyword>
<feature type="active site" description="Acyl-thioester intermediate" evidence="2">
    <location>
        <position position="211"/>
    </location>
</feature>
<accession>A0A556PDV7</accession>
<dbReference type="InterPro" id="IPR042002">
    <property type="entry name" value="Sortase_C"/>
</dbReference>
<evidence type="ECO:0000313" key="4">
    <source>
        <dbReference type="EMBL" id="TSJ62587.1"/>
    </source>
</evidence>
<dbReference type="InterPro" id="IPR005754">
    <property type="entry name" value="Sortase"/>
</dbReference>
<feature type="active site" description="Proton donor/acceptor" evidence="2">
    <location>
        <position position="149"/>
    </location>
</feature>
<name>A0A556PDV7_9BACI</name>
<comment type="caution">
    <text evidence="4">The sequence shown here is derived from an EMBL/GenBank/DDBJ whole genome shotgun (WGS) entry which is preliminary data.</text>
</comment>
<dbReference type="NCBIfam" id="NF033745">
    <property type="entry name" value="class_C_sortase"/>
    <property type="match status" value="1"/>
</dbReference>
<dbReference type="Pfam" id="PF04203">
    <property type="entry name" value="Sortase"/>
    <property type="match status" value="1"/>
</dbReference>
<dbReference type="InterPro" id="IPR023365">
    <property type="entry name" value="Sortase_dom-sf"/>
</dbReference>
<dbReference type="NCBIfam" id="TIGR01076">
    <property type="entry name" value="sortase_fam"/>
    <property type="match status" value="1"/>
</dbReference>
<dbReference type="CDD" id="cd05827">
    <property type="entry name" value="Sortase_C"/>
    <property type="match status" value="1"/>
</dbReference>
<dbReference type="OrthoDB" id="154054at2"/>
<reference evidence="4 5" key="1">
    <citation type="submission" date="2019-07" db="EMBL/GenBank/DDBJ databases">
        <title>Allobacillus sp. nov. SKP isolated from shrimp paste of Euphausiacea.</title>
        <authorList>
            <person name="Kanchanasin P."/>
            <person name="Tanasupawat S."/>
            <person name="Shi W."/>
            <person name="Wu L."/>
            <person name="Ma J."/>
        </authorList>
    </citation>
    <scope>NUCLEOTIDE SEQUENCE [LARGE SCALE GENOMIC DNA]</scope>
    <source>
        <strain evidence="4 5">SKP4-8</strain>
    </source>
</reference>
<keyword evidence="3" id="KW-0472">Membrane</keyword>
<protein>
    <submittedName>
        <fullName evidence="4">Class C sortase</fullName>
    </submittedName>
</protein>
<evidence type="ECO:0000256" key="2">
    <source>
        <dbReference type="PIRSR" id="PIRSR605754-1"/>
    </source>
</evidence>
<evidence type="ECO:0000256" key="3">
    <source>
        <dbReference type="SAM" id="Phobius"/>
    </source>
</evidence>
<evidence type="ECO:0000256" key="1">
    <source>
        <dbReference type="ARBA" id="ARBA00022801"/>
    </source>
</evidence>
<dbReference type="EMBL" id="VMHE01000018">
    <property type="protein sequence ID" value="TSJ62587.1"/>
    <property type="molecule type" value="Genomic_DNA"/>
</dbReference>
<proteinExistence type="predicted"/>
<dbReference type="AlphaFoldDB" id="A0A556PDV7"/>
<feature type="transmembrane region" description="Helical" evidence="3">
    <location>
        <begin position="5"/>
        <end position="23"/>
    </location>
</feature>
<dbReference type="Gene3D" id="2.40.260.10">
    <property type="entry name" value="Sortase"/>
    <property type="match status" value="1"/>
</dbReference>
<organism evidence="4 5">
    <name type="scientific">Allobacillus salarius</name>
    <dbReference type="NCBI Taxonomy" id="1955272"/>
    <lineage>
        <taxon>Bacteria</taxon>
        <taxon>Bacillati</taxon>
        <taxon>Bacillota</taxon>
        <taxon>Bacilli</taxon>
        <taxon>Bacillales</taxon>
        <taxon>Bacillaceae</taxon>
        <taxon>Allobacillus</taxon>
    </lineage>
</organism>
<dbReference type="GO" id="GO:0016787">
    <property type="term" value="F:hydrolase activity"/>
    <property type="evidence" value="ECO:0007669"/>
    <property type="project" value="UniProtKB-KW"/>
</dbReference>
<dbReference type="RefSeq" id="WP_144089152.1">
    <property type="nucleotide sequence ID" value="NZ_VMHE01000018.1"/>
</dbReference>